<dbReference type="RefSeq" id="WP_166636278.1">
    <property type="nucleotide sequence ID" value="NZ_SOAZ01000001.1"/>
</dbReference>
<dbReference type="PANTHER" id="PTHR35531:SF1">
    <property type="entry name" value="INNER MEMBRANE PROTEIN YBCI-RELATED"/>
    <property type="match status" value="1"/>
</dbReference>
<organism evidence="2 3">
    <name type="scientific">Fonticella tunisiensis</name>
    <dbReference type="NCBI Taxonomy" id="1096341"/>
    <lineage>
        <taxon>Bacteria</taxon>
        <taxon>Bacillati</taxon>
        <taxon>Bacillota</taxon>
        <taxon>Clostridia</taxon>
        <taxon>Eubacteriales</taxon>
        <taxon>Clostridiaceae</taxon>
        <taxon>Fonticella</taxon>
    </lineage>
</organism>
<dbReference type="Pfam" id="PF04307">
    <property type="entry name" value="YdjM"/>
    <property type="match status" value="1"/>
</dbReference>
<feature type="transmembrane region" description="Helical" evidence="1">
    <location>
        <begin position="60"/>
        <end position="78"/>
    </location>
</feature>
<keyword evidence="3" id="KW-1185">Reference proteome</keyword>
<evidence type="ECO:0000313" key="2">
    <source>
        <dbReference type="EMBL" id="TDT63724.1"/>
    </source>
</evidence>
<proteinExistence type="predicted"/>
<name>A0A4R7KVC9_9CLOT</name>
<reference evidence="2 3" key="1">
    <citation type="submission" date="2019-03" db="EMBL/GenBank/DDBJ databases">
        <title>Genomic Encyclopedia of Type Strains, Phase IV (KMG-IV): sequencing the most valuable type-strain genomes for metagenomic binning, comparative biology and taxonomic classification.</title>
        <authorList>
            <person name="Goeker M."/>
        </authorList>
    </citation>
    <scope>NUCLEOTIDE SEQUENCE [LARGE SCALE GENOMIC DNA]</scope>
    <source>
        <strain evidence="2 3">DSM 24455</strain>
    </source>
</reference>
<dbReference type="Proteomes" id="UP000295325">
    <property type="component" value="Unassembled WGS sequence"/>
</dbReference>
<keyword evidence="1" id="KW-0472">Membrane</keyword>
<feature type="transmembrane region" description="Helical" evidence="1">
    <location>
        <begin position="132"/>
        <end position="154"/>
    </location>
</feature>
<gene>
    <name evidence="2" type="ORF">EDD71_101151</name>
</gene>
<evidence type="ECO:0000313" key="3">
    <source>
        <dbReference type="Proteomes" id="UP000295325"/>
    </source>
</evidence>
<dbReference type="AlphaFoldDB" id="A0A4R7KVC9"/>
<keyword evidence="1" id="KW-0812">Transmembrane</keyword>
<sequence length="204" mass="22700">MTGKTHVGIGVMATVILSEYLPVDLSIVSLVACAFSSILPDIDHPNSIINKYILPVKNKAVKASIYITLGVFLYVLNYFYFDEVYLKAVGIFLVLIGVSSHRNGITHSLTGLLCFTGVYGYMALTYGWKESILPFTIGYGAHLIGDMFTARGIALFFPFRKKRYKMPLTFSVGTWWGNLIEGLIISGGLIYLTWRLPIILSKLK</sequence>
<dbReference type="InterPro" id="IPR007404">
    <property type="entry name" value="YdjM-like"/>
</dbReference>
<keyword evidence="1" id="KW-1133">Transmembrane helix</keyword>
<feature type="transmembrane region" description="Helical" evidence="1">
    <location>
        <begin position="175"/>
        <end position="194"/>
    </location>
</feature>
<dbReference type="EMBL" id="SOAZ01000001">
    <property type="protein sequence ID" value="TDT63724.1"/>
    <property type="molecule type" value="Genomic_DNA"/>
</dbReference>
<feature type="transmembrane region" description="Helical" evidence="1">
    <location>
        <begin position="84"/>
        <end position="101"/>
    </location>
</feature>
<accession>A0A4R7KVC9</accession>
<feature type="transmembrane region" description="Helical" evidence="1">
    <location>
        <begin position="108"/>
        <end position="126"/>
    </location>
</feature>
<evidence type="ECO:0000256" key="1">
    <source>
        <dbReference type="SAM" id="Phobius"/>
    </source>
</evidence>
<dbReference type="PANTHER" id="PTHR35531">
    <property type="entry name" value="INNER MEMBRANE PROTEIN YBCI-RELATED"/>
    <property type="match status" value="1"/>
</dbReference>
<protein>
    <submittedName>
        <fullName evidence="2">Inner membrane protein</fullName>
    </submittedName>
</protein>
<comment type="caution">
    <text evidence="2">The sequence shown here is derived from an EMBL/GenBank/DDBJ whole genome shotgun (WGS) entry which is preliminary data.</text>
</comment>
<feature type="transmembrane region" description="Helical" evidence="1">
    <location>
        <begin position="20"/>
        <end position="39"/>
    </location>
</feature>